<dbReference type="InterPro" id="IPR036291">
    <property type="entry name" value="NAD(P)-bd_dom_sf"/>
</dbReference>
<dbReference type="EnsemblPlants" id="Pp3c6_20490V3.6">
    <property type="protein sequence ID" value="Pp3c6_20490V3.6"/>
    <property type="gene ID" value="Pp3c6_20490"/>
</dbReference>
<reference evidence="2" key="3">
    <citation type="submission" date="2020-12" db="UniProtKB">
        <authorList>
            <consortium name="EnsemblPlants"/>
        </authorList>
    </citation>
    <scope>IDENTIFICATION</scope>
</reference>
<feature type="domain" description="RmlD-like substrate binding" evidence="1">
    <location>
        <begin position="18"/>
        <end position="326"/>
    </location>
</feature>
<evidence type="ECO:0000259" key="1">
    <source>
        <dbReference type="Pfam" id="PF04321"/>
    </source>
</evidence>
<dbReference type="Proteomes" id="UP000006727">
    <property type="component" value="Chromosome 6"/>
</dbReference>
<evidence type="ECO:0000313" key="3">
    <source>
        <dbReference type="Proteomes" id="UP000006727"/>
    </source>
</evidence>
<organism evidence="2 3">
    <name type="scientific">Physcomitrium patens</name>
    <name type="common">Spreading-leaved earth moss</name>
    <name type="synonym">Physcomitrella patens</name>
    <dbReference type="NCBI Taxonomy" id="3218"/>
    <lineage>
        <taxon>Eukaryota</taxon>
        <taxon>Viridiplantae</taxon>
        <taxon>Streptophyta</taxon>
        <taxon>Embryophyta</taxon>
        <taxon>Bryophyta</taxon>
        <taxon>Bryophytina</taxon>
        <taxon>Bryopsida</taxon>
        <taxon>Funariidae</taxon>
        <taxon>Funariales</taxon>
        <taxon>Funariaceae</taxon>
        <taxon>Physcomitrium</taxon>
    </lineage>
</organism>
<dbReference type="Gene3D" id="3.40.50.720">
    <property type="entry name" value="NAD(P)-binding Rossmann-like Domain"/>
    <property type="match status" value="1"/>
</dbReference>
<protein>
    <recommendedName>
        <fullName evidence="1">RmlD-like substrate binding domain-containing protein</fullName>
    </recommendedName>
</protein>
<gene>
    <name evidence="2" type="primary">LOC112283072</name>
</gene>
<name>A0A7I4DZ76_PHYPA</name>
<accession>A0A7I4DZ76</accession>
<evidence type="ECO:0000313" key="2">
    <source>
        <dbReference type="EnsemblPlants" id="Pp3c6_20490V3.6"/>
    </source>
</evidence>
<sequence length="329" mass="36286">MLLWRQAPMAESREKKVILLVGGSGYLGLHLLEDLASPTCDCTLAYTYNSHPAPAELVDKLPNVLAFHLDLRSGEGLQEISKSLGTPDVLINCAAISVPRACEQEPEAAKAINVPTVLVQWLNDLGAAQPPFLIHLSTDQVYKGDKSFYEEKDETKPVNTYGETKVMAEKYIQSNYDHYAILRSSIIYGPQPFIPLPKTLPLQWIDGVLSSGSGADFFEDEYRCPVYVKDVVQAIKLLMEKHFCGMRPMYLLLNIGGPDRLSRAAMAETVAQVRGYDTKLVRRVSSQTAVNRGVVSPPDISMDVSKIVAELNMKMTDFATGVAMTLSSK</sequence>
<dbReference type="AlphaFoldDB" id="A0A7I4DZ76"/>
<dbReference type="InterPro" id="IPR029903">
    <property type="entry name" value="RmlD-like-bd"/>
</dbReference>
<dbReference type="PANTHER" id="PTHR43242:SF1">
    <property type="entry name" value="NAD(P)-BINDING ROSSMANN-FOLD SUPERFAMILY PROTEIN"/>
    <property type="match status" value="1"/>
</dbReference>
<dbReference type="CDD" id="cd05254">
    <property type="entry name" value="dTDP_HR_like_SDR_e"/>
    <property type="match status" value="1"/>
</dbReference>
<dbReference type="PANTHER" id="PTHR43242">
    <property type="entry name" value="NAD(P)-BINDING ROSSMANN-FOLD SUPERFAMILY PROTEIN"/>
    <property type="match status" value="1"/>
</dbReference>
<reference evidence="2 3" key="2">
    <citation type="journal article" date="2018" name="Plant J.">
        <title>The Physcomitrella patens chromosome-scale assembly reveals moss genome structure and evolution.</title>
        <authorList>
            <person name="Lang D."/>
            <person name="Ullrich K.K."/>
            <person name="Murat F."/>
            <person name="Fuchs J."/>
            <person name="Jenkins J."/>
            <person name="Haas F.B."/>
            <person name="Piednoel M."/>
            <person name="Gundlach H."/>
            <person name="Van Bel M."/>
            <person name="Meyberg R."/>
            <person name="Vives C."/>
            <person name="Morata J."/>
            <person name="Symeonidi A."/>
            <person name="Hiss M."/>
            <person name="Muchero W."/>
            <person name="Kamisugi Y."/>
            <person name="Saleh O."/>
            <person name="Blanc G."/>
            <person name="Decker E.L."/>
            <person name="van Gessel N."/>
            <person name="Grimwood J."/>
            <person name="Hayes R.D."/>
            <person name="Graham S.W."/>
            <person name="Gunter L.E."/>
            <person name="McDaniel S.F."/>
            <person name="Hoernstein S.N.W."/>
            <person name="Larsson A."/>
            <person name="Li F.W."/>
            <person name="Perroud P.F."/>
            <person name="Phillips J."/>
            <person name="Ranjan P."/>
            <person name="Rokshar D.S."/>
            <person name="Rothfels C.J."/>
            <person name="Schneider L."/>
            <person name="Shu S."/>
            <person name="Stevenson D.W."/>
            <person name="Thummler F."/>
            <person name="Tillich M."/>
            <person name="Villarreal Aguilar J.C."/>
            <person name="Widiez T."/>
            <person name="Wong G.K."/>
            <person name="Wymore A."/>
            <person name="Zhang Y."/>
            <person name="Zimmer A.D."/>
            <person name="Quatrano R.S."/>
            <person name="Mayer K.F.X."/>
            <person name="Goodstein D."/>
            <person name="Casacuberta J.M."/>
            <person name="Vandepoele K."/>
            <person name="Reski R."/>
            <person name="Cuming A.C."/>
            <person name="Tuskan G.A."/>
            <person name="Maumus F."/>
            <person name="Salse J."/>
            <person name="Schmutz J."/>
            <person name="Rensing S.A."/>
        </authorList>
    </citation>
    <scope>NUCLEOTIDE SEQUENCE [LARGE SCALE GENOMIC DNA]</scope>
    <source>
        <strain evidence="2 3">cv. Gransden 2004</strain>
    </source>
</reference>
<reference evidence="2 3" key="1">
    <citation type="journal article" date="2008" name="Science">
        <title>The Physcomitrella genome reveals evolutionary insights into the conquest of land by plants.</title>
        <authorList>
            <person name="Rensing S."/>
            <person name="Lang D."/>
            <person name="Zimmer A."/>
            <person name="Terry A."/>
            <person name="Salamov A."/>
            <person name="Shapiro H."/>
            <person name="Nishiyama T."/>
            <person name="Perroud P.-F."/>
            <person name="Lindquist E."/>
            <person name="Kamisugi Y."/>
            <person name="Tanahashi T."/>
            <person name="Sakakibara K."/>
            <person name="Fujita T."/>
            <person name="Oishi K."/>
            <person name="Shin-I T."/>
            <person name="Kuroki Y."/>
            <person name="Toyoda A."/>
            <person name="Suzuki Y."/>
            <person name="Hashimoto A."/>
            <person name="Yamaguchi K."/>
            <person name="Sugano A."/>
            <person name="Kohara Y."/>
            <person name="Fujiyama A."/>
            <person name="Anterola A."/>
            <person name="Aoki S."/>
            <person name="Ashton N."/>
            <person name="Barbazuk W.B."/>
            <person name="Barker E."/>
            <person name="Bennetzen J."/>
            <person name="Bezanilla M."/>
            <person name="Blankenship R."/>
            <person name="Cho S.H."/>
            <person name="Dutcher S."/>
            <person name="Estelle M."/>
            <person name="Fawcett J.A."/>
            <person name="Gundlach H."/>
            <person name="Hanada K."/>
            <person name="Heyl A."/>
            <person name="Hicks K.A."/>
            <person name="Hugh J."/>
            <person name="Lohr M."/>
            <person name="Mayer K."/>
            <person name="Melkozernov A."/>
            <person name="Murata T."/>
            <person name="Nelson D."/>
            <person name="Pils B."/>
            <person name="Prigge M."/>
            <person name="Reiss B."/>
            <person name="Renner T."/>
            <person name="Rombauts S."/>
            <person name="Rushton P."/>
            <person name="Sanderfoot A."/>
            <person name="Schween G."/>
            <person name="Shiu S.-H."/>
            <person name="Stueber K."/>
            <person name="Theodoulou F.L."/>
            <person name="Tu H."/>
            <person name="Van de Peer Y."/>
            <person name="Verrier P.J."/>
            <person name="Waters E."/>
            <person name="Wood A."/>
            <person name="Yang L."/>
            <person name="Cove D."/>
            <person name="Cuming A."/>
            <person name="Hasebe M."/>
            <person name="Lucas S."/>
            <person name="Mishler D.B."/>
            <person name="Reski R."/>
            <person name="Grigoriev I."/>
            <person name="Quatrano R.S."/>
            <person name="Boore J.L."/>
        </authorList>
    </citation>
    <scope>NUCLEOTIDE SEQUENCE [LARGE SCALE GENOMIC DNA]</scope>
    <source>
        <strain evidence="2 3">cv. Gransden 2004</strain>
    </source>
</reference>
<proteinExistence type="predicted"/>
<dbReference type="SUPFAM" id="SSF51735">
    <property type="entry name" value="NAD(P)-binding Rossmann-fold domains"/>
    <property type="match status" value="1"/>
</dbReference>
<dbReference type="Gramene" id="Pp3c6_20490V3.6">
    <property type="protein sequence ID" value="Pp3c6_20490V3.6"/>
    <property type="gene ID" value="Pp3c6_20490"/>
</dbReference>
<keyword evidence="3" id="KW-1185">Reference proteome</keyword>
<dbReference type="Pfam" id="PF04321">
    <property type="entry name" value="RmlD_sub_bind"/>
    <property type="match status" value="1"/>
</dbReference>
<dbReference type="EMBL" id="ABEU02000006">
    <property type="status" value="NOT_ANNOTATED_CDS"/>
    <property type="molecule type" value="Genomic_DNA"/>
</dbReference>
<dbReference type="InParanoid" id="A0A7I4DZ76"/>
<dbReference type="FunCoup" id="A0A7I4DZ76">
    <property type="interactions" value="2325"/>
</dbReference>